<dbReference type="InterPro" id="IPR032675">
    <property type="entry name" value="LRR_dom_sf"/>
</dbReference>
<dbReference type="EMBL" id="ML145288">
    <property type="protein sequence ID" value="TBU51759.1"/>
    <property type="molecule type" value="Genomic_DNA"/>
</dbReference>
<gene>
    <name evidence="1" type="ORF">BD310DRAFT_1043408</name>
</gene>
<dbReference type="Gene3D" id="3.80.10.10">
    <property type="entry name" value="Ribonuclease Inhibitor"/>
    <property type="match status" value="1"/>
</dbReference>
<accession>A0A4Q9NCR2</accession>
<name>A0A4Q9NCR2_9APHY</name>
<dbReference type="AlphaFoldDB" id="A0A4Q9NCR2"/>
<evidence type="ECO:0000313" key="2">
    <source>
        <dbReference type="Proteomes" id="UP000292082"/>
    </source>
</evidence>
<dbReference type="InterPro" id="IPR036047">
    <property type="entry name" value="F-box-like_dom_sf"/>
</dbReference>
<reference evidence="1 2" key="1">
    <citation type="submission" date="2019-01" db="EMBL/GenBank/DDBJ databases">
        <title>Draft genome sequences of three monokaryotic isolates of the white-rot basidiomycete fungus Dichomitus squalens.</title>
        <authorList>
            <consortium name="DOE Joint Genome Institute"/>
            <person name="Lopez S.C."/>
            <person name="Andreopoulos B."/>
            <person name="Pangilinan J."/>
            <person name="Lipzen A."/>
            <person name="Riley R."/>
            <person name="Ahrendt S."/>
            <person name="Ng V."/>
            <person name="Barry K."/>
            <person name="Daum C."/>
            <person name="Grigoriev I.V."/>
            <person name="Hilden K.S."/>
            <person name="Makela M.R."/>
            <person name="de Vries R.P."/>
        </authorList>
    </citation>
    <scope>NUCLEOTIDE SEQUENCE [LARGE SCALE GENOMIC DNA]</scope>
    <source>
        <strain evidence="1 2">CBS 464.89</strain>
    </source>
</reference>
<dbReference type="SUPFAM" id="SSF81383">
    <property type="entry name" value="F-box domain"/>
    <property type="match status" value="1"/>
</dbReference>
<organism evidence="1 2">
    <name type="scientific">Dichomitus squalens</name>
    <dbReference type="NCBI Taxonomy" id="114155"/>
    <lineage>
        <taxon>Eukaryota</taxon>
        <taxon>Fungi</taxon>
        <taxon>Dikarya</taxon>
        <taxon>Basidiomycota</taxon>
        <taxon>Agaricomycotina</taxon>
        <taxon>Agaricomycetes</taxon>
        <taxon>Polyporales</taxon>
        <taxon>Polyporaceae</taxon>
        <taxon>Dichomitus</taxon>
    </lineage>
</organism>
<proteinExistence type="predicted"/>
<dbReference type="PROSITE" id="PS50181">
    <property type="entry name" value="FBOX"/>
    <property type="match status" value="1"/>
</dbReference>
<dbReference type="Gene3D" id="1.20.1280.50">
    <property type="match status" value="1"/>
</dbReference>
<protein>
    <submittedName>
        <fullName evidence="1">Uncharacterized protein</fullName>
    </submittedName>
</protein>
<dbReference type="SUPFAM" id="SSF52047">
    <property type="entry name" value="RNI-like"/>
    <property type="match status" value="1"/>
</dbReference>
<dbReference type="Proteomes" id="UP000292082">
    <property type="component" value="Unassembled WGS sequence"/>
</dbReference>
<dbReference type="InterPro" id="IPR001810">
    <property type="entry name" value="F-box_dom"/>
</dbReference>
<keyword evidence="2" id="KW-1185">Reference proteome</keyword>
<dbReference type="Pfam" id="PF12937">
    <property type="entry name" value="F-box-like"/>
    <property type="match status" value="1"/>
</dbReference>
<sequence>MISRHSDSTLPFPEFASSVPAADRAVLAGLSRDDIRALTLRKSKEYRLLSYAMLSIHNAAAPINTLPTELLIRILGQTWQDRRSVRLTSVCRRWHSIYLSAPQFWATAVSNLFFNYAKTVMVRAKDISEVTLPFEDVAVLLERSSPCLIHLDVDQHSTNVAIPVSVLPVELSVHAWRISSLSLFGTSKLLPDLPRLLETSIPALETLRIVIEDEDEELEHLELTTLPRLPAHSLPHLRQAQVTPGVLFPHFAVKSLRDVSLHGFFVPLHLSLEARDLLQALRVCPHLETLHLSEGTTPQEWPTPDQAGVVHLPSLKKLEIDDEPGDAVIGALNALSVPPTALIVIGAIETTNLPDFLPRHLFQRHPFDHVYLRVNGNKSCRSKCFTNNSRQLWDLDFNYTGPLVDLGLPDYFQAVHVTHLEVSDAWDNGPWNARRNGVDDWVAALQAFPHLIDLSVCGSDGPNLVLPALVGCTASPSSTHLPCAALTSISLGWKITAPDDHRDRPTNLPRGCDTAMYRSWDVEERIRRRCSAMQSMLEQRASRGAPKLHALEFWEFETRRWGLWRDDYSVRAGWELIPASRRDDTSSACLAQLRSLVGGPVVYRGYLLEK</sequence>
<evidence type="ECO:0000313" key="1">
    <source>
        <dbReference type="EMBL" id="TBU51759.1"/>
    </source>
</evidence>